<dbReference type="RefSeq" id="WP_174410796.1">
    <property type="nucleotide sequence ID" value="NZ_BLVP01000035.1"/>
</dbReference>
<dbReference type="EMBL" id="BLVP01000035">
    <property type="protein sequence ID" value="GFM38174.1"/>
    <property type="molecule type" value="Genomic_DNA"/>
</dbReference>
<evidence type="ECO:0008006" key="4">
    <source>
        <dbReference type="Google" id="ProtNLM"/>
    </source>
</evidence>
<reference evidence="2 3" key="1">
    <citation type="submission" date="2020-05" db="EMBL/GenBank/DDBJ databases">
        <title>Draft genome sequence of Desulfovibrio psychrotolerans JS1T.</title>
        <authorList>
            <person name="Ueno A."/>
            <person name="Tamazawa S."/>
            <person name="Tamamura S."/>
            <person name="Murakami T."/>
            <person name="Kiyama T."/>
            <person name="Inomata H."/>
            <person name="Amano Y."/>
            <person name="Miyakawa K."/>
            <person name="Tamaki H."/>
            <person name="Naganuma T."/>
            <person name="Kaneko K."/>
        </authorList>
    </citation>
    <scope>NUCLEOTIDE SEQUENCE [LARGE SCALE GENOMIC DNA]</scope>
    <source>
        <strain evidence="2 3">JS1</strain>
    </source>
</reference>
<evidence type="ECO:0000256" key="1">
    <source>
        <dbReference type="SAM" id="Phobius"/>
    </source>
</evidence>
<keyword evidence="3" id="KW-1185">Reference proteome</keyword>
<evidence type="ECO:0000313" key="3">
    <source>
        <dbReference type="Proteomes" id="UP000503820"/>
    </source>
</evidence>
<keyword evidence="1" id="KW-0472">Membrane</keyword>
<feature type="transmembrane region" description="Helical" evidence="1">
    <location>
        <begin position="6"/>
        <end position="27"/>
    </location>
</feature>
<name>A0A7J0BYW9_9BACT</name>
<keyword evidence="1" id="KW-0812">Transmembrane</keyword>
<dbReference type="AlphaFoldDB" id="A0A7J0BYW9"/>
<organism evidence="2 3">
    <name type="scientific">Desulfovibrio psychrotolerans</name>
    <dbReference type="NCBI Taxonomy" id="415242"/>
    <lineage>
        <taxon>Bacteria</taxon>
        <taxon>Pseudomonadati</taxon>
        <taxon>Thermodesulfobacteriota</taxon>
        <taxon>Desulfovibrionia</taxon>
        <taxon>Desulfovibrionales</taxon>
        <taxon>Desulfovibrionaceae</taxon>
        <taxon>Desulfovibrio</taxon>
    </lineage>
</organism>
<keyword evidence="1" id="KW-1133">Transmembrane helix</keyword>
<protein>
    <recommendedName>
        <fullName evidence="4">DUF2802 domain-containing protein</fullName>
    </recommendedName>
</protein>
<proteinExistence type="predicted"/>
<gene>
    <name evidence="2" type="ORF">DSM19430T_28580</name>
</gene>
<evidence type="ECO:0000313" key="2">
    <source>
        <dbReference type="EMBL" id="GFM38174.1"/>
    </source>
</evidence>
<sequence length="139" mass="16077">MQLSHWILLFMSVTEIALLLLLFVFFLRLKRSESLLNEMQAKQEAFAAKIRFNAELEQELVDSFAQRQEQLRQLDIQLEARAASLQKLIKQAEDITRSPHFLREMIIDGHRKGRSPQQLARATGLSVDEVELILMKSGN</sequence>
<accession>A0A7J0BYW9</accession>
<dbReference type="Proteomes" id="UP000503820">
    <property type="component" value="Unassembled WGS sequence"/>
</dbReference>
<comment type="caution">
    <text evidence="2">The sequence shown here is derived from an EMBL/GenBank/DDBJ whole genome shotgun (WGS) entry which is preliminary data.</text>
</comment>